<evidence type="ECO:0000259" key="10">
    <source>
        <dbReference type="Pfam" id="PF01048"/>
    </source>
</evidence>
<feature type="binding site" evidence="9">
    <location>
        <position position="239"/>
    </location>
    <ligand>
        <name>a purine D-ribonucleoside</name>
        <dbReference type="ChEBI" id="CHEBI:142355"/>
    </ligand>
</feature>
<comment type="catalytic activity">
    <reaction evidence="7">
        <text>a purine 2'-deoxy-D-ribonucleoside + phosphate = a purine nucleobase + 2-deoxy-alpha-D-ribose 1-phosphate</text>
        <dbReference type="Rhea" id="RHEA:36431"/>
        <dbReference type="ChEBI" id="CHEBI:26386"/>
        <dbReference type="ChEBI" id="CHEBI:43474"/>
        <dbReference type="ChEBI" id="CHEBI:57259"/>
        <dbReference type="ChEBI" id="CHEBI:142361"/>
        <dbReference type="EC" id="2.4.2.1"/>
    </reaction>
</comment>
<proteinExistence type="inferred from homology"/>
<feature type="binding site" evidence="9">
    <location>
        <position position="216"/>
    </location>
    <ligand>
        <name>phosphate</name>
        <dbReference type="ChEBI" id="CHEBI:43474"/>
    </ligand>
</feature>
<dbReference type="GO" id="GO:0009116">
    <property type="term" value="P:nucleoside metabolic process"/>
    <property type="evidence" value="ECO:0007669"/>
    <property type="project" value="InterPro"/>
</dbReference>
<dbReference type="PIRSF" id="PIRSF000477">
    <property type="entry name" value="PurNPase"/>
    <property type="match status" value="1"/>
</dbReference>
<feature type="binding site" evidence="9">
    <location>
        <position position="197"/>
    </location>
    <ligand>
        <name>a purine D-ribonucleoside</name>
        <dbReference type="ChEBI" id="CHEBI:142355"/>
    </ligand>
</feature>
<accession>A0A4P6K606</accession>
<gene>
    <name evidence="11" type="ORF">EPA93_41170</name>
</gene>
<dbReference type="PANTHER" id="PTHR11904">
    <property type="entry name" value="METHYLTHIOADENOSINE/PURINE NUCLEOSIDE PHOSPHORYLASE"/>
    <property type="match status" value="1"/>
</dbReference>
<dbReference type="OrthoDB" id="1523230at2"/>
<comment type="function">
    <text evidence="1">The purine nucleoside phosphorylases catalyze the phosphorolytic breakdown of the N-glycosidic bond in the beta-(deoxy)ribonucleoside molecules, with the formation of the corresponding free purine bases and pentose-1-phosphate. Cleaves guanosine, inosine, 2'-deoxyguanosine and 2'-deoxyinosine.</text>
</comment>
<feature type="domain" description="Nucleoside phosphorylase" evidence="10">
    <location>
        <begin position="24"/>
        <end position="274"/>
    </location>
</feature>
<dbReference type="EMBL" id="CP035758">
    <property type="protein sequence ID" value="QBD83739.1"/>
    <property type="molecule type" value="Genomic_DNA"/>
</dbReference>
<dbReference type="EC" id="2.4.2.1" evidence="8"/>
<comment type="subunit">
    <text evidence="4">Homotrimer.</text>
</comment>
<dbReference type="Proteomes" id="UP000290365">
    <property type="component" value="Chromosome"/>
</dbReference>
<feature type="binding site" evidence="9">
    <location>
        <position position="61"/>
    </location>
    <ligand>
        <name>phosphate</name>
        <dbReference type="ChEBI" id="CHEBI:43474"/>
    </ligand>
</feature>
<dbReference type="FunFam" id="3.40.50.1580:FF:000004">
    <property type="entry name" value="Purine nucleoside phosphorylase"/>
    <property type="match status" value="1"/>
</dbReference>
<dbReference type="InterPro" id="IPR000845">
    <property type="entry name" value="Nucleoside_phosphorylase_d"/>
</dbReference>
<dbReference type="CDD" id="cd09009">
    <property type="entry name" value="PNP-EcPNPII_like"/>
    <property type="match status" value="1"/>
</dbReference>
<dbReference type="NCBIfam" id="TIGR01697">
    <property type="entry name" value="PNPH-PUNA-XAPA"/>
    <property type="match status" value="1"/>
</dbReference>
<feature type="binding site" evidence="9">
    <location>
        <position position="30"/>
    </location>
    <ligand>
        <name>phosphate</name>
        <dbReference type="ChEBI" id="CHEBI:43474"/>
    </ligand>
</feature>
<dbReference type="GO" id="GO:0004731">
    <property type="term" value="F:purine-nucleoside phosphorylase activity"/>
    <property type="evidence" value="ECO:0007669"/>
    <property type="project" value="UniProtKB-EC"/>
</dbReference>
<dbReference type="InterPro" id="IPR018099">
    <property type="entry name" value="Purine_phosphorylase-2_CS"/>
</dbReference>
<evidence type="ECO:0000256" key="2">
    <source>
        <dbReference type="ARBA" id="ARBA00005058"/>
    </source>
</evidence>
<dbReference type="Gene3D" id="3.40.50.1580">
    <property type="entry name" value="Nucleoside phosphorylase domain"/>
    <property type="match status" value="1"/>
</dbReference>
<dbReference type="NCBIfam" id="NF006054">
    <property type="entry name" value="PRK08202.1"/>
    <property type="match status" value="1"/>
</dbReference>
<dbReference type="AlphaFoldDB" id="A0A4P6K606"/>
<evidence type="ECO:0000256" key="7">
    <source>
        <dbReference type="ARBA" id="ARBA00048556"/>
    </source>
</evidence>
<evidence type="ECO:0000256" key="4">
    <source>
        <dbReference type="ARBA" id="ARBA00011233"/>
    </source>
</evidence>
<dbReference type="InterPro" id="IPR011268">
    <property type="entry name" value="Purine_phosphorylase"/>
</dbReference>
<dbReference type="PANTHER" id="PTHR11904:SF9">
    <property type="entry name" value="PURINE NUCLEOSIDE PHOSPHORYLASE-RELATED"/>
    <property type="match status" value="1"/>
</dbReference>
<name>A0A4P6K606_KTERU</name>
<dbReference type="UniPathway" id="UPA00606"/>
<dbReference type="NCBIfam" id="TIGR01700">
    <property type="entry name" value="PNPH"/>
    <property type="match status" value="1"/>
</dbReference>
<keyword evidence="6 8" id="KW-0808">Transferase</keyword>
<dbReference type="KEGG" id="kbs:EPA93_41170"/>
<evidence type="ECO:0000256" key="9">
    <source>
        <dbReference type="PIRSR" id="PIRSR000477-2"/>
    </source>
</evidence>
<evidence type="ECO:0000256" key="3">
    <source>
        <dbReference type="ARBA" id="ARBA00006751"/>
    </source>
</evidence>
<dbReference type="InterPro" id="IPR011270">
    <property type="entry name" value="Pur_Nuc_Pase_Ino/Guo-sp"/>
</dbReference>
<evidence type="ECO:0000256" key="8">
    <source>
        <dbReference type="PIRNR" id="PIRNR000477"/>
    </source>
</evidence>
<dbReference type="PROSITE" id="PS01240">
    <property type="entry name" value="PNP_MTAP_2"/>
    <property type="match status" value="1"/>
</dbReference>
<dbReference type="SUPFAM" id="SSF53167">
    <property type="entry name" value="Purine and uridine phosphorylases"/>
    <property type="match status" value="1"/>
</dbReference>
<keyword evidence="12" id="KW-1185">Reference proteome</keyword>
<comment type="pathway">
    <text evidence="2 8">Purine metabolism; purine nucleoside salvage.</text>
</comment>
<evidence type="ECO:0000313" key="12">
    <source>
        <dbReference type="Proteomes" id="UP000290365"/>
    </source>
</evidence>
<dbReference type="InterPro" id="IPR035994">
    <property type="entry name" value="Nucleoside_phosphorylase_sf"/>
</dbReference>
<comment type="similarity">
    <text evidence="3 8">Belongs to the PNP/MTAP phosphorylase family.</text>
</comment>
<organism evidence="11 12">
    <name type="scientific">Ktedonosporobacter rubrisoli</name>
    <dbReference type="NCBI Taxonomy" id="2509675"/>
    <lineage>
        <taxon>Bacteria</taxon>
        <taxon>Bacillati</taxon>
        <taxon>Chloroflexota</taxon>
        <taxon>Ktedonobacteria</taxon>
        <taxon>Ktedonobacterales</taxon>
        <taxon>Ktedonosporobacteraceae</taxon>
        <taxon>Ktedonosporobacter</taxon>
    </lineage>
</organism>
<evidence type="ECO:0000256" key="1">
    <source>
        <dbReference type="ARBA" id="ARBA00002678"/>
    </source>
</evidence>
<evidence type="ECO:0000313" key="11">
    <source>
        <dbReference type="EMBL" id="QBD83739.1"/>
    </source>
</evidence>
<evidence type="ECO:0000256" key="5">
    <source>
        <dbReference type="ARBA" id="ARBA00022676"/>
    </source>
</evidence>
<feature type="binding site" evidence="9">
    <location>
        <begin position="81"/>
        <end position="83"/>
    </location>
    <ligand>
        <name>phosphate</name>
        <dbReference type="ChEBI" id="CHEBI:43474"/>
    </ligand>
</feature>
<sequence>MLQYEQATEAAAVIRKHTDRRPEVAIVLGSGLGDLVADLKDAIAIPYAEIPHFARSTVVGHAGRLLIGLLENVPVVVMQGRFHFYEGYALQMITLPVRVMSLLGAKTLIVTNAAGGVNPQYRPGDFMLIRDHINMPGLAGANPLVGANEERFGLRFPPLAHAYDAQLRKLAHSVAQSYPEITLHEGVYTMVAGPSFETSAELRFLRTIGTDAVGMSTVPEVIVARHMQMRVLGLSLITNLATGEETEEVNHTEVLTTADAARPKFANLARGIVRGIANYSPS</sequence>
<dbReference type="GO" id="GO:0005737">
    <property type="term" value="C:cytoplasm"/>
    <property type="evidence" value="ECO:0007669"/>
    <property type="project" value="TreeGrafter"/>
</dbReference>
<feature type="binding site" evidence="9">
    <location>
        <position position="113"/>
    </location>
    <ligand>
        <name>phosphate</name>
        <dbReference type="ChEBI" id="CHEBI:43474"/>
    </ligand>
</feature>
<evidence type="ECO:0000256" key="6">
    <source>
        <dbReference type="ARBA" id="ARBA00022679"/>
    </source>
</evidence>
<dbReference type="Pfam" id="PF01048">
    <property type="entry name" value="PNP_UDP_1"/>
    <property type="match status" value="1"/>
</dbReference>
<reference evidence="11 12" key="1">
    <citation type="submission" date="2019-01" db="EMBL/GenBank/DDBJ databases">
        <title>Ktedonosporobacter rubrisoli SCAWS-G2.</title>
        <authorList>
            <person name="Huang Y."/>
            <person name="Yan B."/>
        </authorList>
    </citation>
    <scope>NUCLEOTIDE SEQUENCE [LARGE SCALE GENOMIC DNA]</scope>
    <source>
        <strain evidence="11 12">SCAWS-G2</strain>
    </source>
</reference>
<protein>
    <recommendedName>
        <fullName evidence="8">Purine nucleoside phosphorylase</fullName>
        <ecNumber evidence="8">2.4.2.1</ecNumber>
    </recommendedName>
    <alternativeName>
        <fullName evidence="8">Inosine-guanosine phosphorylase</fullName>
    </alternativeName>
</protein>
<keyword evidence="5 8" id="KW-0328">Glycosyltransferase</keyword>